<dbReference type="InterPro" id="IPR037094">
    <property type="entry name" value="Glyco_hydro_38_cen_sf"/>
</dbReference>
<dbReference type="AlphaFoldDB" id="A0A0C5W2L4"/>
<dbReference type="Gene3D" id="3.20.110.10">
    <property type="entry name" value="Glycoside hydrolase 38, N terminal domain"/>
    <property type="match status" value="1"/>
</dbReference>
<dbReference type="Pfam" id="PF09261">
    <property type="entry name" value="Alpha-mann_mid"/>
    <property type="match status" value="1"/>
</dbReference>
<evidence type="ECO:0000313" key="6">
    <source>
        <dbReference type="EMBL" id="AJR05616.1"/>
    </source>
</evidence>
<reference evidence="6 7" key="1">
    <citation type="submission" date="2013-05" db="EMBL/GenBank/DDBJ databases">
        <title>Complete genome sequence of the lipase-producing bacterium Photobacterium gaetbulicola Gung47.</title>
        <authorList>
            <person name="Kim Y.-O."/>
        </authorList>
    </citation>
    <scope>NUCLEOTIDE SEQUENCE [LARGE SCALE GENOMIC DNA]</scope>
    <source>
        <strain evidence="6 7">Gung47</strain>
    </source>
</reference>
<dbReference type="GO" id="GO:0009313">
    <property type="term" value="P:oligosaccharide catabolic process"/>
    <property type="evidence" value="ECO:0007669"/>
    <property type="project" value="TreeGrafter"/>
</dbReference>
<dbReference type="GO" id="GO:0004559">
    <property type="term" value="F:alpha-mannosidase activity"/>
    <property type="evidence" value="ECO:0007669"/>
    <property type="project" value="InterPro"/>
</dbReference>
<dbReference type="Proteomes" id="UP000032303">
    <property type="component" value="Chromosome 1"/>
</dbReference>
<dbReference type="GO" id="GO:0030246">
    <property type="term" value="F:carbohydrate binding"/>
    <property type="evidence" value="ECO:0007669"/>
    <property type="project" value="InterPro"/>
</dbReference>
<dbReference type="PANTHER" id="PTHR46017">
    <property type="entry name" value="ALPHA-MANNOSIDASE 2C1"/>
    <property type="match status" value="1"/>
</dbReference>
<dbReference type="PANTHER" id="PTHR46017:SF2">
    <property type="entry name" value="MANNOSYLGLYCERATE HYDROLASE"/>
    <property type="match status" value="1"/>
</dbReference>
<evidence type="ECO:0000256" key="2">
    <source>
        <dbReference type="ARBA" id="ARBA00022723"/>
    </source>
</evidence>
<dbReference type="SMART" id="SM00872">
    <property type="entry name" value="Alpha-mann_mid"/>
    <property type="match status" value="1"/>
</dbReference>
<dbReference type="STRING" id="658445.H744_1c0591"/>
<gene>
    <name evidence="6" type="ORF">H744_1c0591</name>
</gene>
<dbReference type="Gene3D" id="1.20.1270.50">
    <property type="entry name" value="Glycoside hydrolase family 38, central domain"/>
    <property type="match status" value="1"/>
</dbReference>
<dbReference type="PATRIC" id="fig|658445.3.peg.640"/>
<evidence type="ECO:0000256" key="3">
    <source>
        <dbReference type="ARBA" id="ARBA00022801"/>
    </source>
</evidence>
<proteinExistence type="inferred from homology"/>
<dbReference type="InterPro" id="IPR011013">
    <property type="entry name" value="Gal_mutarotase_sf_dom"/>
</dbReference>
<keyword evidence="3" id="KW-0378">Hydrolase</keyword>
<dbReference type="GO" id="GO:0006013">
    <property type="term" value="P:mannose metabolic process"/>
    <property type="evidence" value="ECO:0007669"/>
    <property type="project" value="InterPro"/>
</dbReference>
<dbReference type="GO" id="GO:0046872">
    <property type="term" value="F:metal ion binding"/>
    <property type="evidence" value="ECO:0007669"/>
    <property type="project" value="UniProtKB-KW"/>
</dbReference>
<dbReference type="InterPro" id="IPR000602">
    <property type="entry name" value="Glyco_hydro_38_N"/>
</dbReference>
<dbReference type="Gene3D" id="2.70.98.30">
    <property type="entry name" value="Golgi alpha-mannosidase II, domain 4"/>
    <property type="match status" value="1"/>
</dbReference>
<name>A0A0C5W2L4_9GAMM</name>
<dbReference type="SUPFAM" id="SSF74650">
    <property type="entry name" value="Galactose mutarotase-like"/>
    <property type="match status" value="1"/>
</dbReference>
<sequence length="876" mass="98440">MMSLNKKAYIVPHTHWDREWYFSTEESQVLLVFTMQQVLEQLEQDDGLPCFVLDGQSVMLEDYLSVVPEDSDRVKALVESGKLLVGPWYTQTDQCVVHGESQIRNLMWGCRDAKRFGAVMKVGYVPDSFGQSEQLPQLLKHFNIDKCVFWRGIWEGICGNTEFVWRAPDGSEVTTAVLEFGYSAFQGMKPMETHLEGIDQKMSERFWPGERDHFLFMGGHDQKPWQRETVEAIRQANETRPYQYQLCRFEDYFASTTGCSLPVVESEMLYGKYSRIHRGIYSTRYDIKKLNSDVENLLVNQLEPLLTVANQFGLKYPYGLMEKNWKQLMQSHAHDSIGGCNTDSVNRQVKARIEAVRENAERLKAITLKQLADSSTKGKDGEYVLVFNPLPYSRNVQVELELVLPTRRFTIFDGAQDVEQQHVSCELVDINAIVQDPTTLGDERFRSWYRHNVVVSLEGLPACGYRNLRVERLADEEAPADRCQLQTVIDEPVSIANEALSVTVDMHGKISLTCLSSGQHWDDLITLVDGGDDGDNYDFSEPHDDHQIAFGVQQAKGIRVCQGPLRSEIRIDYQADLPADLAERAEKCGSVTQHIEVVLGLAKGSEHLDIALELENKVNDHRLQLHVNGDFARAQSVADQPVGLIRRGNDELALSLWQQQQWTSCPVPIYPMQSVVAGETSQGGIAVMADGVREYQQYDDSIAITLFRAMGFVGKPDLKYRPGRLSGLPDASPDSQLRQPLSFRLALYPFSGSASDAGLCQRVKEWLSTPLTLHNGVVQRFMIAPPVFTAPETFSMLAFNQPDVTVSAVKVCEDDSRSVVVRLMNASSNHIALGALPAEWRVQQVDGMERVVGDVTAQTVIPPQGLIGLRLSKANP</sequence>
<dbReference type="CDD" id="cd10815">
    <property type="entry name" value="GH38N_AMII_EcMngB_like"/>
    <property type="match status" value="1"/>
</dbReference>
<evidence type="ECO:0000256" key="4">
    <source>
        <dbReference type="ARBA" id="ARBA00023295"/>
    </source>
</evidence>
<dbReference type="KEGG" id="pgb:H744_1c0591"/>
<dbReference type="EMBL" id="CP005973">
    <property type="protein sequence ID" value="AJR05616.1"/>
    <property type="molecule type" value="Genomic_DNA"/>
</dbReference>
<evidence type="ECO:0000259" key="5">
    <source>
        <dbReference type="SMART" id="SM00872"/>
    </source>
</evidence>
<dbReference type="SUPFAM" id="SSF88713">
    <property type="entry name" value="Glycoside hydrolase/deacetylase"/>
    <property type="match status" value="1"/>
</dbReference>
<dbReference type="InterPro" id="IPR011330">
    <property type="entry name" value="Glyco_hydro/deAcase_b/a-brl"/>
</dbReference>
<accession>A0A0C5W2L4</accession>
<comment type="similarity">
    <text evidence="1">Belongs to the glycosyl hydrolase 38 family.</text>
</comment>
<dbReference type="Pfam" id="PF07748">
    <property type="entry name" value="Glyco_hydro_38C"/>
    <property type="match status" value="1"/>
</dbReference>
<organism evidence="6 7">
    <name type="scientific">Photobacterium gaetbulicola Gung47</name>
    <dbReference type="NCBI Taxonomy" id="658445"/>
    <lineage>
        <taxon>Bacteria</taxon>
        <taxon>Pseudomonadati</taxon>
        <taxon>Pseudomonadota</taxon>
        <taxon>Gammaproteobacteria</taxon>
        <taxon>Vibrionales</taxon>
        <taxon>Vibrionaceae</taxon>
        <taxon>Photobacterium</taxon>
    </lineage>
</organism>
<dbReference type="InterPro" id="IPR015341">
    <property type="entry name" value="Glyco_hydro_38_cen"/>
</dbReference>
<feature type="domain" description="Glycoside hydrolase family 38 central" evidence="5">
    <location>
        <begin position="275"/>
        <end position="353"/>
    </location>
</feature>
<dbReference type="InterPro" id="IPR011682">
    <property type="entry name" value="Glyco_hydro_38_C"/>
</dbReference>
<evidence type="ECO:0000313" key="7">
    <source>
        <dbReference type="Proteomes" id="UP000032303"/>
    </source>
</evidence>
<keyword evidence="7" id="KW-1185">Reference proteome</keyword>
<protein>
    <submittedName>
        <fullName evidence="6">Putative alpha-mannosidase</fullName>
    </submittedName>
</protein>
<dbReference type="InterPro" id="IPR027291">
    <property type="entry name" value="Glyco_hydro_38_N_sf"/>
</dbReference>
<dbReference type="SUPFAM" id="SSF88688">
    <property type="entry name" value="Families 57/38 glycoside transferase middle domain"/>
    <property type="match status" value="1"/>
</dbReference>
<keyword evidence="2" id="KW-0479">Metal-binding</keyword>
<keyword evidence="4" id="KW-0326">Glycosidase</keyword>
<dbReference type="Pfam" id="PF01074">
    <property type="entry name" value="Glyco_hydro_38N"/>
    <property type="match status" value="1"/>
</dbReference>
<dbReference type="HOGENOM" id="CLU_003442_2_1_6"/>
<dbReference type="InterPro" id="IPR028995">
    <property type="entry name" value="Glyco_hydro_57/38_cen_sf"/>
</dbReference>
<evidence type="ECO:0000256" key="1">
    <source>
        <dbReference type="ARBA" id="ARBA00009792"/>
    </source>
</evidence>